<dbReference type="Gene3D" id="3.30.230.10">
    <property type="match status" value="1"/>
</dbReference>
<dbReference type="InterPro" id="IPR014721">
    <property type="entry name" value="Ribsml_uS5_D2-typ_fold_subgr"/>
</dbReference>
<evidence type="ECO:0000256" key="7">
    <source>
        <dbReference type="ARBA" id="ARBA00022840"/>
    </source>
</evidence>
<keyword evidence="5" id="KW-0378">Hydrolase</keyword>
<reference evidence="15" key="2">
    <citation type="journal article" date="2021" name="PeerJ">
        <title>Extensive microbial diversity within the chicken gut microbiome revealed by metagenomics and culture.</title>
        <authorList>
            <person name="Gilroy R."/>
            <person name="Ravi A."/>
            <person name="Getino M."/>
            <person name="Pursley I."/>
            <person name="Horton D.L."/>
            <person name="Alikhan N.F."/>
            <person name="Baker D."/>
            <person name="Gharbi K."/>
            <person name="Hall N."/>
            <person name="Watson M."/>
            <person name="Adriaenssens E.M."/>
            <person name="Foster-Nyarko E."/>
            <person name="Jarju S."/>
            <person name="Secka A."/>
            <person name="Antonio M."/>
            <person name="Oren A."/>
            <person name="Chaudhuri R.R."/>
            <person name="La Ragione R."/>
            <person name="Hildebrand F."/>
            <person name="Pallen M.J."/>
        </authorList>
    </citation>
    <scope>NUCLEOTIDE SEQUENCE</scope>
    <source>
        <strain evidence="15">ChiGjej1B1-19959</strain>
    </source>
</reference>
<dbReference type="NCBIfam" id="TIGR00416">
    <property type="entry name" value="sms"/>
    <property type="match status" value="1"/>
</dbReference>
<keyword evidence="8 11" id="KW-0346">Stress response</keyword>
<dbReference type="HAMAP" id="MF_01498">
    <property type="entry name" value="RadA_bact"/>
    <property type="match status" value="1"/>
</dbReference>
<keyword evidence="4 13" id="KW-0863">Zinc-finger</keyword>
<keyword evidence="1 11" id="KW-0479">Metal-binding</keyword>
<dbReference type="InterPro" id="IPR003593">
    <property type="entry name" value="AAA+_ATPase"/>
</dbReference>
<dbReference type="CDD" id="cd01121">
    <property type="entry name" value="RadA_SMS_N"/>
    <property type="match status" value="1"/>
</dbReference>
<evidence type="ECO:0000256" key="4">
    <source>
        <dbReference type="ARBA" id="ARBA00022771"/>
    </source>
</evidence>
<dbReference type="GO" id="GO:0140664">
    <property type="term" value="F:ATP-dependent DNA damage sensor activity"/>
    <property type="evidence" value="ECO:0007669"/>
    <property type="project" value="InterPro"/>
</dbReference>
<dbReference type="Pfam" id="PF13481">
    <property type="entry name" value="AAA_25"/>
    <property type="match status" value="1"/>
</dbReference>
<evidence type="ECO:0000259" key="14">
    <source>
        <dbReference type="PROSITE" id="PS50162"/>
    </source>
</evidence>
<comment type="caution">
    <text evidence="15">The sequence shown here is derived from an EMBL/GenBank/DDBJ whole genome shotgun (WGS) entry which is preliminary data.</text>
</comment>
<dbReference type="EMBL" id="DVMW01000018">
    <property type="protein sequence ID" value="HIU35402.1"/>
    <property type="molecule type" value="Genomic_DNA"/>
</dbReference>
<dbReference type="InterPro" id="IPR020568">
    <property type="entry name" value="Ribosomal_Su5_D2-typ_SF"/>
</dbReference>
<feature type="short sequence motif" description="RadA KNRFG motif" evidence="11">
    <location>
        <begin position="256"/>
        <end position="260"/>
    </location>
</feature>
<evidence type="ECO:0000256" key="8">
    <source>
        <dbReference type="ARBA" id="ARBA00023016"/>
    </source>
</evidence>
<dbReference type="AlphaFoldDB" id="A0A9D1IDR3"/>
<evidence type="ECO:0000256" key="2">
    <source>
        <dbReference type="ARBA" id="ARBA00022741"/>
    </source>
</evidence>
<evidence type="ECO:0000313" key="16">
    <source>
        <dbReference type="Proteomes" id="UP000824071"/>
    </source>
</evidence>
<dbReference type="FunFam" id="3.40.50.300:FF:000050">
    <property type="entry name" value="DNA repair protein RadA"/>
    <property type="match status" value="1"/>
</dbReference>
<evidence type="ECO:0000256" key="12">
    <source>
        <dbReference type="NCBIfam" id="TIGR00416"/>
    </source>
</evidence>
<name>A0A9D1IDR3_9FIRM</name>
<comment type="function">
    <text evidence="11">Plays a role in repairing double-strand DNA breaks, probably involving stabilizing or processing branched DNA or blocked replication forks.</text>
</comment>
<dbReference type="Pfam" id="PF18073">
    <property type="entry name" value="Zn_ribbon_LapB"/>
    <property type="match status" value="1"/>
</dbReference>
<feature type="binding site" evidence="11">
    <location>
        <begin position="100"/>
        <end position="107"/>
    </location>
    <ligand>
        <name>ATP</name>
        <dbReference type="ChEBI" id="CHEBI:30616"/>
    </ligand>
</feature>
<feature type="region of interest" description="Lon-protease-like" evidence="11">
    <location>
        <begin position="355"/>
        <end position="460"/>
    </location>
</feature>
<keyword evidence="2 11" id="KW-0547">Nucleotide-binding</keyword>
<dbReference type="InterPro" id="IPR041166">
    <property type="entry name" value="Rubredoxin_2"/>
</dbReference>
<dbReference type="SUPFAM" id="SSF52540">
    <property type="entry name" value="P-loop containing nucleoside triphosphate hydrolases"/>
    <property type="match status" value="1"/>
</dbReference>
<dbReference type="GO" id="GO:0016787">
    <property type="term" value="F:hydrolase activity"/>
    <property type="evidence" value="ECO:0007669"/>
    <property type="project" value="UniProtKB-KW"/>
</dbReference>
<dbReference type="GO" id="GO:0008270">
    <property type="term" value="F:zinc ion binding"/>
    <property type="evidence" value="ECO:0007669"/>
    <property type="project" value="UniProtKB-KW"/>
</dbReference>
<keyword evidence="3 11" id="KW-0227">DNA damage</keyword>
<dbReference type="Gene3D" id="3.40.50.300">
    <property type="entry name" value="P-loop containing nucleotide triphosphate hydrolases"/>
    <property type="match status" value="1"/>
</dbReference>
<dbReference type="Pfam" id="PF13541">
    <property type="entry name" value="ChlI"/>
    <property type="match status" value="1"/>
</dbReference>
<dbReference type="SUPFAM" id="SSF54211">
    <property type="entry name" value="Ribosomal protein S5 domain 2-like"/>
    <property type="match status" value="1"/>
</dbReference>
<comment type="domain">
    <text evidence="11">The middle region has homology to RecA with ATPase motifs including the RadA KNRFG motif, while the C-terminus is homologous to Lon protease.</text>
</comment>
<dbReference type="GO" id="GO:0003684">
    <property type="term" value="F:damaged DNA binding"/>
    <property type="evidence" value="ECO:0007669"/>
    <property type="project" value="InterPro"/>
</dbReference>
<comment type="function">
    <text evidence="13">DNA-dependent ATPase involved in processing of recombination intermediates, plays a role in repairing DNA breaks. Stimulates the branch migration of RecA-mediated strand transfer reactions, allowing the 3' invading strand to extend heteroduplex DNA faster. Binds ssDNA in the presence of ADP but not other nucleotides, has ATPase activity that is stimulated by ssDNA and various branched DNA structures, but inhibited by SSB. Does not have RecA's homology-searching function.</text>
</comment>
<organism evidence="15 16">
    <name type="scientific">Candidatus Fimenecus excrementigallinarum</name>
    <dbReference type="NCBI Taxonomy" id="2840816"/>
    <lineage>
        <taxon>Bacteria</taxon>
        <taxon>Bacillati</taxon>
        <taxon>Bacillota</taxon>
        <taxon>Clostridia</taxon>
        <taxon>Candidatus Fimenecus</taxon>
    </lineage>
</organism>
<keyword evidence="9 11" id="KW-0238">DNA-binding</keyword>
<evidence type="ECO:0000313" key="15">
    <source>
        <dbReference type="EMBL" id="HIU35402.1"/>
    </source>
</evidence>
<evidence type="ECO:0000256" key="11">
    <source>
        <dbReference type="HAMAP-Rule" id="MF_01498"/>
    </source>
</evidence>
<evidence type="ECO:0000256" key="3">
    <source>
        <dbReference type="ARBA" id="ARBA00022763"/>
    </source>
</evidence>
<dbReference type="InterPro" id="IPR004504">
    <property type="entry name" value="DNA_repair_RadA"/>
</dbReference>
<dbReference type="InterPro" id="IPR020588">
    <property type="entry name" value="RecA_ATP-bd"/>
</dbReference>
<dbReference type="PROSITE" id="PS50162">
    <property type="entry name" value="RECA_2"/>
    <property type="match status" value="1"/>
</dbReference>
<dbReference type="GO" id="GO:0000725">
    <property type="term" value="P:recombinational repair"/>
    <property type="evidence" value="ECO:0007669"/>
    <property type="project" value="UniProtKB-UniRule"/>
</dbReference>
<proteinExistence type="inferred from homology"/>
<evidence type="ECO:0000256" key="13">
    <source>
        <dbReference type="RuleBase" id="RU003555"/>
    </source>
</evidence>
<keyword evidence="6 13" id="KW-0862">Zinc</keyword>
<dbReference type="Proteomes" id="UP000824071">
    <property type="component" value="Unassembled WGS sequence"/>
</dbReference>
<keyword evidence="7 11" id="KW-0067">ATP-binding</keyword>
<evidence type="ECO:0000256" key="9">
    <source>
        <dbReference type="ARBA" id="ARBA00023125"/>
    </source>
</evidence>
<gene>
    <name evidence="11 15" type="primary">radA</name>
    <name evidence="15" type="ORF">IAC53_02180</name>
</gene>
<evidence type="ECO:0000256" key="5">
    <source>
        <dbReference type="ARBA" id="ARBA00022801"/>
    </source>
</evidence>
<sequence>MAAAAKTVYVCSACGYASSKWYGQCPACREWNTLEEELRAPAAPASKRRGAASSGLNRSSVQKLAEITADTEHRFDTGLRELNRVLGGGLVKGSLVLLSGDPGIGKSTLLLQICEHLGKGLRVLYVSGEESAHQLKLRASRLGVSTDNLSLLCETDAQYICEVLASEKPDVVMIDSIQTMNIPELSSSFGSVTQVRETTNLFMRTAKTLNIPIVIVGHVNKDGNIAGPKVLEHIVDAVLYFEGDRNLSYRILRAVKNRYGSTNEIGVFEMQDKGLIEVENPSMMLLSGRPKNVSGSCVACIMEGSRPIMAEVQSLVTPTGFGTPRRMATGVDYGRVAMLLAVLEKRAGYFVGNMDCYVNVVGGLKIDEPACDLSVALAVVSGLKDVPVPENVLAFGEVGLGGEIRAVTACEQRIREAEKLGFQKCVVPKYNLLKIRKHLKADMEVVGVTNVRQAFDAIIG</sequence>
<dbReference type="PANTHER" id="PTHR32472">
    <property type="entry name" value="DNA REPAIR PROTEIN RADA"/>
    <property type="match status" value="1"/>
</dbReference>
<reference evidence="15" key="1">
    <citation type="submission" date="2020-10" db="EMBL/GenBank/DDBJ databases">
        <authorList>
            <person name="Gilroy R."/>
        </authorList>
    </citation>
    <scope>NUCLEOTIDE SEQUENCE</scope>
    <source>
        <strain evidence="15">ChiGjej1B1-19959</strain>
    </source>
</reference>
<dbReference type="SMART" id="SM00382">
    <property type="entry name" value="AAA"/>
    <property type="match status" value="1"/>
</dbReference>
<evidence type="ECO:0000256" key="1">
    <source>
        <dbReference type="ARBA" id="ARBA00022723"/>
    </source>
</evidence>
<protein>
    <recommendedName>
        <fullName evidence="11 12">DNA repair protein RadA</fullName>
    </recommendedName>
</protein>
<comment type="similarity">
    <text evidence="11 13">Belongs to the RecA family. RadA subfamily.</text>
</comment>
<feature type="domain" description="RecA family profile 1" evidence="14">
    <location>
        <begin position="71"/>
        <end position="219"/>
    </location>
</feature>
<dbReference type="InterPro" id="IPR027417">
    <property type="entry name" value="P-loop_NTPase"/>
</dbReference>
<evidence type="ECO:0000256" key="6">
    <source>
        <dbReference type="ARBA" id="ARBA00022833"/>
    </source>
</evidence>
<accession>A0A9D1IDR3</accession>
<dbReference type="GO" id="GO:0005524">
    <property type="term" value="F:ATP binding"/>
    <property type="evidence" value="ECO:0007669"/>
    <property type="project" value="UniProtKB-UniRule"/>
</dbReference>
<keyword evidence="10 11" id="KW-0234">DNA repair</keyword>
<dbReference type="PANTHER" id="PTHR32472:SF10">
    <property type="entry name" value="DNA REPAIR PROTEIN RADA-LIKE PROTEIN"/>
    <property type="match status" value="1"/>
</dbReference>
<evidence type="ECO:0000256" key="10">
    <source>
        <dbReference type="ARBA" id="ARBA00023204"/>
    </source>
</evidence>
<dbReference type="GO" id="GO:0005829">
    <property type="term" value="C:cytosol"/>
    <property type="evidence" value="ECO:0007669"/>
    <property type="project" value="TreeGrafter"/>
</dbReference>
<dbReference type="PRINTS" id="PR01874">
    <property type="entry name" value="DNAREPAIRADA"/>
</dbReference>